<dbReference type="GO" id="GO:0102130">
    <property type="term" value="F:malonyl-CoA methyltransferase activity"/>
    <property type="evidence" value="ECO:0007669"/>
    <property type="project" value="UniProtKB-EC"/>
</dbReference>
<evidence type="ECO:0000256" key="2">
    <source>
        <dbReference type="ARBA" id="ARBA00004746"/>
    </source>
</evidence>
<comment type="pathway">
    <text evidence="2 9">Cofactor biosynthesis; biotin biosynthesis.</text>
</comment>
<dbReference type="GO" id="GO:0008757">
    <property type="term" value="F:S-adenosylmethionine-dependent methyltransferase activity"/>
    <property type="evidence" value="ECO:0007669"/>
    <property type="project" value="InterPro"/>
</dbReference>
<comment type="similarity">
    <text evidence="9">Belongs to the methyltransferase superfamily.</text>
</comment>
<dbReference type="InterPro" id="IPR013216">
    <property type="entry name" value="Methyltransf_11"/>
</dbReference>
<dbReference type="Pfam" id="PF08241">
    <property type="entry name" value="Methyltransf_11"/>
    <property type="match status" value="1"/>
</dbReference>
<evidence type="ECO:0000256" key="7">
    <source>
        <dbReference type="ARBA" id="ARBA00022756"/>
    </source>
</evidence>
<evidence type="ECO:0000313" key="12">
    <source>
        <dbReference type="EMBL" id="MCP8899787.1"/>
    </source>
</evidence>
<proteinExistence type="inferred from homology"/>
<organism evidence="12 13">
    <name type="scientific">Gilvimarinus xylanilyticus</name>
    <dbReference type="NCBI Taxonomy" id="2944139"/>
    <lineage>
        <taxon>Bacteria</taxon>
        <taxon>Pseudomonadati</taxon>
        <taxon>Pseudomonadota</taxon>
        <taxon>Gammaproteobacteria</taxon>
        <taxon>Cellvibrionales</taxon>
        <taxon>Cellvibrionaceae</taxon>
        <taxon>Gilvimarinus</taxon>
    </lineage>
</organism>
<dbReference type="InterPro" id="IPR011814">
    <property type="entry name" value="BioC"/>
</dbReference>
<dbReference type="GO" id="GO:0032259">
    <property type="term" value="P:methylation"/>
    <property type="evidence" value="ECO:0007669"/>
    <property type="project" value="UniProtKB-KW"/>
</dbReference>
<reference evidence="12" key="1">
    <citation type="submission" date="2022-05" db="EMBL/GenBank/DDBJ databases">
        <authorList>
            <person name="Sun H.-N."/>
        </authorList>
    </citation>
    <scope>NUCLEOTIDE SEQUENCE</scope>
    <source>
        <strain evidence="12">HB14</strain>
    </source>
</reference>
<dbReference type="SUPFAM" id="SSF53335">
    <property type="entry name" value="S-adenosyl-L-methionine-dependent methyltransferases"/>
    <property type="match status" value="1"/>
</dbReference>
<comment type="catalytic activity">
    <reaction evidence="1 9">
        <text>malonyl-[ACP] + S-adenosyl-L-methionine = malonyl-[ACP] methyl ester + S-adenosyl-L-homocysteine</text>
        <dbReference type="Rhea" id="RHEA:17105"/>
        <dbReference type="Rhea" id="RHEA-COMP:9623"/>
        <dbReference type="Rhea" id="RHEA-COMP:9954"/>
        <dbReference type="ChEBI" id="CHEBI:57856"/>
        <dbReference type="ChEBI" id="CHEBI:59789"/>
        <dbReference type="ChEBI" id="CHEBI:78449"/>
        <dbReference type="ChEBI" id="CHEBI:78845"/>
        <dbReference type="EC" id="2.1.1.197"/>
    </reaction>
</comment>
<evidence type="ECO:0000256" key="5">
    <source>
        <dbReference type="ARBA" id="ARBA00022679"/>
    </source>
</evidence>
<dbReference type="Gene3D" id="3.40.50.150">
    <property type="entry name" value="Vaccinia Virus protein VP39"/>
    <property type="match status" value="1"/>
</dbReference>
<dbReference type="Gene3D" id="3.40.50.1820">
    <property type="entry name" value="alpha/beta hydrolase"/>
    <property type="match status" value="1"/>
</dbReference>
<comment type="caution">
    <text evidence="12">The sequence shown here is derived from an EMBL/GenBank/DDBJ whole genome shotgun (WGS) entry which is preliminary data.</text>
</comment>
<feature type="domain" description="Methyltransferase type 11" evidence="10">
    <location>
        <begin position="302"/>
        <end position="395"/>
    </location>
</feature>
<protein>
    <recommendedName>
        <fullName evidence="3 9">Malonyl-[acyl-carrier protein] O-methyltransferase</fullName>
        <shortName evidence="9">Malonyl-ACP O-methyltransferase</shortName>
        <ecNumber evidence="3 9">2.1.1.197</ecNumber>
    </recommendedName>
    <alternativeName>
        <fullName evidence="9">Biotin synthesis protein BioC</fullName>
    </alternativeName>
</protein>
<dbReference type="Pfam" id="PF12697">
    <property type="entry name" value="Abhydrolase_6"/>
    <property type="match status" value="1"/>
</dbReference>
<keyword evidence="5 9" id="KW-0808">Transferase</keyword>
<evidence type="ECO:0000256" key="4">
    <source>
        <dbReference type="ARBA" id="ARBA00022603"/>
    </source>
</evidence>
<accession>A0A9X2KU19</accession>
<dbReference type="RefSeq" id="WP_253968085.1">
    <property type="nucleotide sequence ID" value="NZ_JAMFTH010000003.1"/>
</dbReference>
<dbReference type="InterPro" id="IPR000073">
    <property type="entry name" value="AB_hydrolase_1"/>
</dbReference>
<evidence type="ECO:0000313" key="13">
    <source>
        <dbReference type="Proteomes" id="UP001139319"/>
    </source>
</evidence>
<feature type="domain" description="AB hydrolase-1" evidence="11">
    <location>
        <begin position="18"/>
        <end position="247"/>
    </location>
</feature>
<evidence type="ECO:0000259" key="11">
    <source>
        <dbReference type="Pfam" id="PF12697"/>
    </source>
</evidence>
<dbReference type="GO" id="GO:0009102">
    <property type="term" value="P:biotin biosynthetic process"/>
    <property type="evidence" value="ECO:0007669"/>
    <property type="project" value="UniProtKB-UniRule"/>
</dbReference>
<dbReference type="Proteomes" id="UP001139319">
    <property type="component" value="Unassembled WGS sequence"/>
</dbReference>
<dbReference type="NCBIfam" id="TIGR02072">
    <property type="entry name" value="BioC"/>
    <property type="match status" value="1"/>
</dbReference>
<dbReference type="EMBL" id="JAMFTH010000003">
    <property type="protein sequence ID" value="MCP8899787.1"/>
    <property type="molecule type" value="Genomic_DNA"/>
</dbReference>
<keyword evidence="4 9" id="KW-0489">Methyltransferase</keyword>
<name>A0A9X2KU19_9GAMM</name>
<dbReference type="HAMAP" id="MF_00835">
    <property type="entry name" value="BioC"/>
    <property type="match status" value="1"/>
</dbReference>
<keyword evidence="6 9" id="KW-0949">S-adenosyl-L-methionine</keyword>
<dbReference type="InterPro" id="IPR050602">
    <property type="entry name" value="Malonyl-ACP_OMT"/>
</dbReference>
<gene>
    <name evidence="9 12" type="primary">bioC</name>
    <name evidence="12" type="ORF">M6D89_10810</name>
</gene>
<evidence type="ECO:0000256" key="8">
    <source>
        <dbReference type="ARBA" id="ARBA00025006"/>
    </source>
</evidence>
<sequence>MLQYQRYSPLGSAGDIPLVLLHGWGFDHRSMEPFVQPLRELGEVWSVDIPGFGEVDADFDADAFIAVLARELPAQVYLIGWSLGGALALDFALSHPERVASLVTLATNPKFVADGDWPQAMDSRVNRGFNRGFAQQPEATLKQFCALVAQGSRAERPLVRTMRQRVAADAAGRQTEWSEALAYLAATDFRARAESLKVPGLHIYAANDGLVPAACGEFWNNKPDQQSRLVAEASHCLHWDQPSAVVKLISDFVRPAGKQLDKARIARSFSKAAPSYESAARLQKRVGERLLSAIDSRACRVLDAGCGTGYFLPHLKDRTQAQELTALDLAQGMLSYARQHHRDVDHWVCADLEAMPLPSNSVDLIYSSLAVQWCEDLMALACELYRVLDGNGRLYLATLDEGTLAELRQAWQRADGYVHVNRFYPVGLLAQALEAAGFTNIRWHTETEVIYAPSFRHIARELKDLGAHNLNAGAPRGLTGRQRLRALESAYEAFRVPEGLPASYQVTYLQASKTVP</sequence>
<evidence type="ECO:0000259" key="10">
    <source>
        <dbReference type="Pfam" id="PF08241"/>
    </source>
</evidence>
<dbReference type="AlphaFoldDB" id="A0A9X2KU19"/>
<evidence type="ECO:0000256" key="6">
    <source>
        <dbReference type="ARBA" id="ARBA00022691"/>
    </source>
</evidence>
<dbReference type="InterPro" id="IPR029063">
    <property type="entry name" value="SAM-dependent_MTases_sf"/>
</dbReference>
<dbReference type="InterPro" id="IPR029058">
    <property type="entry name" value="AB_hydrolase_fold"/>
</dbReference>
<evidence type="ECO:0000256" key="3">
    <source>
        <dbReference type="ARBA" id="ARBA00012327"/>
    </source>
</evidence>
<dbReference type="EC" id="2.1.1.197" evidence="3 9"/>
<reference evidence="12" key="2">
    <citation type="submission" date="2023-01" db="EMBL/GenBank/DDBJ databases">
        <title>Gilvimarinus xylanilyticus HB14 isolated from Caulerpa lentillifera aquaculture base in Hainan, China.</title>
        <authorList>
            <person name="Zhang Y.-J."/>
        </authorList>
    </citation>
    <scope>NUCLEOTIDE SEQUENCE</scope>
    <source>
        <strain evidence="12">HB14</strain>
    </source>
</reference>
<keyword evidence="7 9" id="KW-0093">Biotin biosynthesis</keyword>
<dbReference type="CDD" id="cd02440">
    <property type="entry name" value="AdoMet_MTases"/>
    <property type="match status" value="1"/>
</dbReference>
<dbReference type="GO" id="GO:0010340">
    <property type="term" value="F:carboxyl-O-methyltransferase activity"/>
    <property type="evidence" value="ECO:0007669"/>
    <property type="project" value="UniProtKB-UniRule"/>
</dbReference>
<dbReference type="PANTHER" id="PTHR13090">
    <property type="entry name" value="ARGININE-HYDROXYLASE NDUFAF5, MITOCHONDRIAL"/>
    <property type="match status" value="1"/>
</dbReference>
<keyword evidence="13" id="KW-1185">Reference proteome</keyword>
<evidence type="ECO:0000256" key="9">
    <source>
        <dbReference type="HAMAP-Rule" id="MF_00835"/>
    </source>
</evidence>
<dbReference type="PANTHER" id="PTHR13090:SF1">
    <property type="entry name" value="ARGININE-HYDROXYLASE NDUFAF5, MITOCHONDRIAL"/>
    <property type="match status" value="1"/>
</dbReference>
<evidence type="ECO:0000256" key="1">
    <source>
        <dbReference type="ARBA" id="ARBA00000852"/>
    </source>
</evidence>
<dbReference type="SUPFAM" id="SSF53474">
    <property type="entry name" value="alpha/beta-Hydrolases"/>
    <property type="match status" value="1"/>
</dbReference>
<comment type="function">
    <text evidence="8 9">Converts the free carboxyl group of a malonyl-thioester to its methyl ester by transfer of a methyl group from S-adenosyl-L-methionine (SAM). It allows to synthesize pimeloyl-ACP via the fatty acid synthetic pathway.</text>
</comment>